<keyword evidence="2" id="KW-0539">Nucleus</keyword>
<organism evidence="5 6">
    <name type="scientific">Parnassius mnemosyne</name>
    <name type="common">clouded apollo</name>
    <dbReference type="NCBI Taxonomy" id="213953"/>
    <lineage>
        <taxon>Eukaryota</taxon>
        <taxon>Metazoa</taxon>
        <taxon>Ecdysozoa</taxon>
        <taxon>Arthropoda</taxon>
        <taxon>Hexapoda</taxon>
        <taxon>Insecta</taxon>
        <taxon>Pterygota</taxon>
        <taxon>Neoptera</taxon>
        <taxon>Endopterygota</taxon>
        <taxon>Lepidoptera</taxon>
        <taxon>Glossata</taxon>
        <taxon>Ditrysia</taxon>
        <taxon>Papilionoidea</taxon>
        <taxon>Papilionidae</taxon>
        <taxon>Parnassiinae</taxon>
        <taxon>Parnassini</taxon>
        <taxon>Parnassius</taxon>
        <taxon>Driopa</taxon>
    </lineage>
</organism>
<dbReference type="InterPro" id="IPR004875">
    <property type="entry name" value="DDE_SF_endonuclease_dom"/>
</dbReference>
<evidence type="ECO:0000256" key="3">
    <source>
        <dbReference type="SAM" id="MobiDB-lite"/>
    </source>
</evidence>
<gene>
    <name evidence="5" type="ORF">PARMNEM_LOCUS213</name>
</gene>
<dbReference type="Pfam" id="PF05225">
    <property type="entry name" value="HTH_psq"/>
    <property type="match status" value="1"/>
</dbReference>
<dbReference type="InterPro" id="IPR007889">
    <property type="entry name" value="HTH_Psq"/>
</dbReference>
<evidence type="ECO:0000313" key="6">
    <source>
        <dbReference type="Proteomes" id="UP001314205"/>
    </source>
</evidence>
<name>A0AAV1K803_9NEOP</name>
<sequence>MPKLYIRKSNRGAAYTQEQLKDAVEAVKNGTLSAYAASKLYGIPRPTIVNRVYNRKGLKSNTLGRPTALSMDVEKTLAENLHIMEKYGFGLTRKEVLEVVGQYVVENNIETPFKNCIPGEDWFLAFKKRHDLSVKKPQPVEYARKKACNPAVIYPYFDLLAKTIDDLGLRDKPSHIWNADETSFSKDPSKSKVVGLRGYTSTRTISSPGKTNTTVLLACNGAGEKAPPLIVFKGKSVWDTWMSEDGYPGTRYAATSNGWMESSVFENFIQKIFLPTVGEKRPILLLYDGHSTHLGINIIQKAREEKITIMKIPPHTSDNLQPLDIAVNKSFKDKWDVELVKWQRLNVGKVLSNKDFSRIIGQVWSHINPLVCAAGFRKAGIYPLNKNAIPENKFDPILLAEWKRSAKLTKKMNEEMSERPKTSIDQPVKKPDKLRNIALASVNKILVEAQVAPQHISMHTISLENVCPISINDVLNKRSQEKDAPLANITNIQQRSKVQILDNQPVITNITFEQLLLRSVKPGKLSFITKRKKVAPGAEVITHDEAYERIKVMEAEKQQKLQKQEEKKVQREKQIQAKGGDSENKYKSIPGPSGLNRKRKNKDKFETAINKNNKMSVTNCKNGKGTGKKSQVSLKENMKNVKFPAKIKYRKRSSSTSVSDCVSLHDDSDIVDLIDEDSDLPEEDFDIIRNLGYINFIPDLENNNITDEKNKATEIVIGSEIRTIEAKSVISNITNGRKKATEVVTGSEVRKMVAEAVDSNWDEIIEKEGRTEMNYAINNNVIVRYYTRNKWTYYIGYITNIISPHPSGSVITYEIRFYKTYKHPLKFKLTKKVDRDTVPELSIVKKVHLLQDPNNSNEFLLSNEEDLVYFS</sequence>
<dbReference type="EMBL" id="CAVLGL010000001">
    <property type="protein sequence ID" value="CAK1578077.1"/>
    <property type="molecule type" value="Genomic_DNA"/>
</dbReference>
<keyword evidence="2" id="KW-0238">DNA-binding</keyword>
<comment type="caution">
    <text evidence="5">The sequence shown here is derived from an EMBL/GenBank/DDBJ whole genome shotgun (WGS) entry which is preliminary data.</text>
</comment>
<evidence type="ECO:0000313" key="5">
    <source>
        <dbReference type="EMBL" id="CAK1578077.1"/>
    </source>
</evidence>
<evidence type="ECO:0000259" key="4">
    <source>
        <dbReference type="PROSITE" id="PS50960"/>
    </source>
</evidence>
<evidence type="ECO:0000256" key="1">
    <source>
        <dbReference type="ARBA" id="ARBA00004123"/>
    </source>
</evidence>
<dbReference type="AlphaFoldDB" id="A0AAV1K803"/>
<dbReference type="PANTHER" id="PTHR19303:SF74">
    <property type="entry name" value="POGO TRANSPOSABLE ELEMENT WITH KRAB DOMAIN"/>
    <property type="match status" value="1"/>
</dbReference>
<evidence type="ECO:0000256" key="2">
    <source>
        <dbReference type="PROSITE-ProRule" id="PRU00320"/>
    </source>
</evidence>
<keyword evidence="6" id="KW-1185">Reference proteome</keyword>
<protein>
    <recommendedName>
        <fullName evidence="4">HTH psq-type domain-containing protein</fullName>
    </recommendedName>
</protein>
<proteinExistence type="predicted"/>
<dbReference type="InterPro" id="IPR036397">
    <property type="entry name" value="RNaseH_sf"/>
</dbReference>
<dbReference type="Gene3D" id="1.10.10.60">
    <property type="entry name" value="Homeodomain-like"/>
    <property type="match status" value="1"/>
</dbReference>
<dbReference type="Proteomes" id="UP001314205">
    <property type="component" value="Unassembled WGS sequence"/>
</dbReference>
<comment type="subcellular location">
    <subcellularLocation>
        <location evidence="1 2">Nucleus</location>
    </subcellularLocation>
</comment>
<dbReference type="Pfam" id="PF03184">
    <property type="entry name" value="DDE_1"/>
    <property type="match status" value="1"/>
</dbReference>
<feature type="DNA-binding region" description="H-T-H motif" evidence="2">
    <location>
        <begin position="34"/>
        <end position="54"/>
    </location>
</feature>
<feature type="domain" description="HTH psq-type" evidence="4">
    <location>
        <begin position="1"/>
        <end position="58"/>
    </location>
</feature>
<feature type="compositionally biased region" description="Basic and acidic residues" evidence="3">
    <location>
        <begin position="561"/>
        <end position="586"/>
    </location>
</feature>
<dbReference type="Gene3D" id="3.30.420.10">
    <property type="entry name" value="Ribonuclease H-like superfamily/Ribonuclease H"/>
    <property type="match status" value="1"/>
</dbReference>
<dbReference type="SUPFAM" id="SSF46689">
    <property type="entry name" value="Homeodomain-like"/>
    <property type="match status" value="1"/>
</dbReference>
<dbReference type="GO" id="GO:0005634">
    <property type="term" value="C:nucleus"/>
    <property type="evidence" value="ECO:0007669"/>
    <property type="project" value="UniProtKB-SubCell"/>
</dbReference>
<dbReference type="InterPro" id="IPR050863">
    <property type="entry name" value="CenT-Element_Derived"/>
</dbReference>
<accession>A0AAV1K803</accession>
<dbReference type="InterPro" id="IPR009057">
    <property type="entry name" value="Homeodomain-like_sf"/>
</dbReference>
<feature type="region of interest" description="Disordered" evidence="3">
    <location>
        <begin position="561"/>
        <end position="602"/>
    </location>
</feature>
<dbReference type="PROSITE" id="PS50960">
    <property type="entry name" value="HTH_PSQ"/>
    <property type="match status" value="1"/>
</dbReference>
<reference evidence="5 6" key="1">
    <citation type="submission" date="2023-11" db="EMBL/GenBank/DDBJ databases">
        <authorList>
            <person name="Hedman E."/>
            <person name="Englund M."/>
            <person name="Stromberg M."/>
            <person name="Nyberg Akerstrom W."/>
            <person name="Nylinder S."/>
            <person name="Jareborg N."/>
            <person name="Kallberg Y."/>
            <person name="Kronander E."/>
        </authorList>
    </citation>
    <scope>NUCLEOTIDE SEQUENCE [LARGE SCALE GENOMIC DNA]</scope>
</reference>
<dbReference type="GO" id="GO:0003677">
    <property type="term" value="F:DNA binding"/>
    <property type="evidence" value="ECO:0007669"/>
    <property type="project" value="UniProtKB-UniRule"/>
</dbReference>
<dbReference type="PANTHER" id="PTHR19303">
    <property type="entry name" value="TRANSPOSON"/>
    <property type="match status" value="1"/>
</dbReference>